<dbReference type="AlphaFoldDB" id="A0A1G8X7A2"/>
<evidence type="ECO:0000313" key="4">
    <source>
        <dbReference type="Proteomes" id="UP000199213"/>
    </source>
</evidence>
<proteinExistence type="predicted"/>
<evidence type="ECO:0000259" key="2">
    <source>
        <dbReference type="Pfam" id="PF21725"/>
    </source>
</evidence>
<dbReference type="Gene3D" id="1.10.287.1490">
    <property type="match status" value="1"/>
</dbReference>
<protein>
    <recommendedName>
        <fullName evidence="2">Putative T7SS secretion signal domain-containing protein</fullName>
    </recommendedName>
</protein>
<keyword evidence="4" id="KW-1185">Reference proteome</keyword>
<evidence type="ECO:0000313" key="3">
    <source>
        <dbReference type="EMBL" id="SDJ86284.1"/>
    </source>
</evidence>
<evidence type="ECO:0000256" key="1">
    <source>
        <dbReference type="SAM" id="Coils"/>
    </source>
</evidence>
<keyword evidence="1" id="KW-0175">Coiled coil</keyword>
<reference evidence="4" key="1">
    <citation type="submission" date="2016-10" db="EMBL/GenBank/DDBJ databases">
        <authorList>
            <person name="Varghese N."/>
            <person name="Submissions S."/>
        </authorList>
    </citation>
    <scope>NUCLEOTIDE SEQUENCE [LARGE SCALE GENOMIC DNA]</scope>
    <source>
        <strain evidence="4">DSM 45460</strain>
    </source>
</reference>
<feature type="domain" description="Putative T7SS secretion signal" evidence="2">
    <location>
        <begin position="17"/>
        <end position="193"/>
    </location>
</feature>
<organism evidence="3 4">
    <name type="scientific">Actinopolyspora mzabensis</name>
    <dbReference type="NCBI Taxonomy" id="995066"/>
    <lineage>
        <taxon>Bacteria</taxon>
        <taxon>Bacillati</taxon>
        <taxon>Actinomycetota</taxon>
        <taxon>Actinomycetes</taxon>
        <taxon>Actinopolysporales</taxon>
        <taxon>Actinopolysporaceae</taxon>
        <taxon>Actinopolyspora</taxon>
    </lineage>
</organism>
<name>A0A1G8X7A2_ACTMZ</name>
<accession>A0A1G8X7A2</accession>
<dbReference type="InterPro" id="IPR049082">
    <property type="entry name" value="T7SS_signal"/>
</dbReference>
<dbReference type="RefSeq" id="WP_092626668.1">
    <property type="nucleotide sequence ID" value="NZ_FNFM01000002.1"/>
</dbReference>
<sequence length="438" mass="45947">MSGNSEYPALGFDPAPGTVATVESVATDLGNVATRMGSAHEALSKISGQEGLWQGKAAEAFQDTVGELPKYLQQAHRSLGDASRTLTQWSHDLSSFQQRARDYEAKAAAARKRLREAESNPDLNLANQRFPDQESLQQAQRRLDAAQATLREADNELQAILDQAKRLLAQHEELAKQVENALRRATDEAPEKPGLLERLGDALEELGESISEVADRAWQWVEDHAELLKQIGDVLSTVSTVLGVVAIATSWIPGVNAVTSAAAITVSAAALGTNALAKAGGADVSWGKIGMDAIGVIPGGRLVAGAKNAASQAGKVAAASKIPSKASGLGKKALSVDGITSKSDILKQATGKTDISPITKAELRANPKEAIENAAIYTHAKSVDLINTVTKSSIDPFSNAGVAIGSGVESVKKVAIAEGKDYASGQAESYVESKLNEK</sequence>
<dbReference type="Pfam" id="PF21725">
    <property type="entry name" value="T7SS_signal"/>
    <property type="match status" value="1"/>
</dbReference>
<feature type="coiled-coil region" evidence="1">
    <location>
        <begin position="93"/>
        <end position="188"/>
    </location>
</feature>
<dbReference type="SUPFAM" id="SSF57997">
    <property type="entry name" value="Tropomyosin"/>
    <property type="match status" value="1"/>
</dbReference>
<dbReference type="Proteomes" id="UP000199213">
    <property type="component" value="Unassembled WGS sequence"/>
</dbReference>
<dbReference type="EMBL" id="FNFM01000002">
    <property type="protein sequence ID" value="SDJ86284.1"/>
    <property type="molecule type" value="Genomic_DNA"/>
</dbReference>
<dbReference type="OrthoDB" id="4140785at2"/>
<gene>
    <name evidence="3" type="ORF">SAMN04487820_102418</name>
</gene>